<dbReference type="SUPFAM" id="SSF47413">
    <property type="entry name" value="lambda repressor-like DNA-binding domains"/>
    <property type="match status" value="1"/>
</dbReference>
<sequence length="88" mass="10272">MKLQQLDQVEMGERIRKYREMLNLTREQLAEQVDVSCKFIGDIECGAKGMSLKNFCSLTQILGVSADILMFDSTYNHRLICEIRYYVE</sequence>
<dbReference type="GO" id="GO:0005829">
    <property type="term" value="C:cytosol"/>
    <property type="evidence" value="ECO:0007669"/>
    <property type="project" value="TreeGrafter"/>
</dbReference>
<keyword evidence="1" id="KW-0238">DNA-binding</keyword>
<dbReference type="GeneID" id="83005480"/>
<organism evidence="3 4">
    <name type="scientific">Emergencia timonensis</name>
    <dbReference type="NCBI Taxonomy" id="1776384"/>
    <lineage>
        <taxon>Bacteria</taxon>
        <taxon>Bacillati</taxon>
        <taxon>Bacillota</taxon>
        <taxon>Clostridia</taxon>
        <taxon>Peptostreptococcales</taxon>
        <taxon>Anaerovoracaceae</taxon>
        <taxon>Emergencia</taxon>
    </lineage>
</organism>
<dbReference type="GO" id="GO:0003700">
    <property type="term" value="F:DNA-binding transcription factor activity"/>
    <property type="evidence" value="ECO:0007669"/>
    <property type="project" value="TreeGrafter"/>
</dbReference>
<dbReference type="GO" id="GO:0003677">
    <property type="term" value="F:DNA binding"/>
    <property type="evidence" value="ECO:0007669"/>
    <property type="project" value="UniProtKB-KW"/>
</dbReference>
<comment type="caution">
    <text evidence="3">The sequence shown here is derived from an EMBL/GenBank/DDBJ whole genome shotgun (WGS) entry which is preliminary data.</text>
</comment>
<dbReference type="PANTHER" id="PTHR46797">
    <property type="entry name" value="HTH-TYPE TRANSCRIPTIONAL REGULATOR"/>
    <property type="match status" value="1"/>
</dbReference>
<dbReference type="Gene3D" id="1.10.260.40">
    <property type="entry name" value="lambda repressor-like DNA-binding domains"/>
    <property type="match status" value="1"/>
</dbReference>
<name>A0A415E7N3_9FIRM</name>
<keyword evidence="4" id="KW-1185">Reference proteome</keyword>
<gene>
    <name evidence="3" type="ORF">DW099_04415</name>
</gene>
<evidence type="ECO:0000313" key="3">
    <source>
        <dbReference type="EMBL" id="RHJ89813.1"/>
    </source>
</evidence>
<dbReference type="STRING" id="1776384.GCA_900086585_03171"/>
<dbReference type="InterPro" id="IPR050807">
    <property type="entry name" value="TransReg_Diox_bact_type"/>
</dbReference>
<dbReference type="InterPro" id="IPR001387">
    <property type="entry name" value="Cro/C1-type_HTH"/>
</dbReference>
<evidence type="ECO:0000259" key="2">
    <source>
        <dbReference type="PROSITE" id="PS50943"/>
    </source>
</evidence>
<dbReference type="PANTHER" id="PTHR46797:SF1">
    <property type="entry name" value="METHYLPHOSPHONATE SYNTHASE"/>
    <property type="match status" value="1"/>
</dbReference>
<reference evidence="3 4" key="1">
    <citation type="submission" date="2018-08" db="EMBL/GenBank/DDBJ databases">
        <title>A genome reference for cultivated species of the human gut microbiota.</title>
        <authorList>
            <person name="Zou Y."/>
            <person name="Xue W."/>
            <person name="Luo G."/>
        </authorList>
    </citation>
    <scope>NUCLEOTIDE SEQUENCE [LARGE SCALE GENOMIC DNA]</scope>
    <source>
        <strain evidence="3 4">AM07-24</strain>
    </source>
</reference>
<evidence type="ECO:0000313" key="4">
    <source>
        <dbReference type="Proteomes" id="UP000284841"/>
    </source>
</evidence>
<proteinExistence type="predicted"/>
<dbReference type="Pfam" id="PF12844">
    <property type="entry name" value="HTH_19"/>
    <property type="match status" value="1"/>
</dbReference>
<dbReference type="Proteomes" id="UP000284841">
    <property type="component" value="Unassembled WGS sequence"/>
</dbReference>
<dbReference type="RefSeq" id="WP_067543422.1">
    <property type="nucleotide sequence ID" value="NZ_AP025567.1"/>
</dbReference>
<feature type="domain" description="HTH cro/C1-type" evidence="2">
    <location>
        <begin position="15"/>
        <end position="69"/>
    </location>
</feature>
<dbReference type="AlphaFoldDB" id="A0A415E7N3"/>
<protein>
    <submittedName>
        <fullName evidence="3">Transcriptional regulator</fullName>
    </submittedName>
</protein>
<evidence type="ECO:0000256" key="1">
    <source>
        <dbReference type="ARBA" id="ARBA00023125"/>
    </source>
</evidence>
<accession>A0A415E7N3</accession>
<dbReference type="OrthoDB" id="1853737at2"/>
<dbReference type="SMART" id="SM00530">
    <property type="entry name" value="HTH_XRE"/>
    <property type="match status" value="1"/>
</dbReference>
<dbReference type="EMBL" id="QRMS01000001">
    <property type="protein sequence ID" value="RHJ89813.1"/>
    <property type="molecule type" value="Genomic_DNA"/>
</dbReference>
<dbReference type="PROSITE" id="PS50943">
    <property type="entry name" value="HTH_CROC1"/>
    <property type="match status" value="1"/>
</dbReference>
<dbReference type="InterPro" id="IPR010982">
    <property type="entry name" value="Lambda_DNA-bd_dom_sf"/>
</dbReference>
<dbReference type="CDD" id="cd00093">
    <property type="entry name" value="HTH_XRE"/>
    <property type="match status" value="1"/>
</dbReference>